<proteinExistence type="predicted"/>
<keyword evidence="3" id="KW-1185">Reference proteome</keyword>
<evidence type="ECO:0000313" key="3">
    <source>
        <dbReference type="Proteomes" id="UP001628179"/>
    </source>
</evidence>
<dbReference type="EMBL" id="BAAFSV010000004">
    <property type="protein sequence ID" value="GAB1317059.1"/>
    <property type="molecule type" value="Genomic_DNA"/>
</dbReference>
<reference evidence="2 3" key="1">
    <citation type="submission" date="2024-09" db="EMBL/GenBank/DDBJ databases">
        <title>Itraconazole resistance in Madurella fahalii resulting from another homologue of gene encoding cytochrome P450 14-alpha sterol demethylase (CYP51).</title>
        <authorList>
            <person name="Yoshioka I."/>
            <person name="Fahal A.H."/>
            <person name="Kaneko S."/>
            <person name="Yaguchi T."/>
        </authorList>
    </citation>
    <scope>NUCLEOTIDE SEQUENCE [LARGE SCALE GENOMIC DNA]</scope>
    <source>
        <strain evidence="2 3">IFM 68171</strain>
    </source>
</reference>
<evidence type="ECO:0000256" key="1">
    <source>
        <dbReference type="SAM" id="MobiDB-lite"/>
    </source>
</evidence>
<accession>A0ABQ0GH35</accession>
<protein>
    <submittedName>
        <fullName evidence="2">Uncharacterized protein</fullName>
    </submittedName>
</protein>
<evidence type="ECO:0000313" key="2">
    <source>
        <dbReference type="EMBL" id="GAB1317059.1"/>
    </source>
</evidence>
<name>A0ABQ0GH35_9PEZI</name>
<dbReference type="Proteomes" id="UP001628179">
    <property type="component" value="Unassembled WGS sequence"/>
</dbReference>
<dbReference type="GeneID" id="98178012"/>
<gene>
    <name evidence="2" type="ORF">MFIFM68171_07269</name>
</gene>
<organism evidence="2 3">
    <name type="scientific">Madurella fahalii</name>
    <dbReference type="NCBI Taxonomy" id="1157608"/>
    <lineage>
        <taxon>Eukaryota</taxon>
        <taxon>Fungi</taxon>
        <taxon>Dikarya</taxon>
        <taxon>Ascomycota</taxon>
        <taxon>Pezizomycotina</taxon>
        <taxon>Sordariomycetes</taxon>
        <taxon>Sordariomycetidae</taxon>
        <taxon>Sordariales</taxon>
        <taxon>Sordariales incertae sedis</taxon>
        <taxon>Madurella</taxon>
    </lineage>
</organism>
<comment type="caution">
    <text evidence="2">The sequence shown here is derived from an EMBL/GenBank/DDBJ whole genome shotgun (WGS) entry which is preliminary data.</text>
</comment>
<feature type="region of interest" description="Disordered" evidence="1">
    <location>
        <begin position="1"/>
        <end position="28"/>
    </location>
</feature>
<sequence>MTLRGSLTKPVSLTPAPIPAPPNTDTPNCLVNSQHPYQPIWTLTRFLYQATKRGVDNFPAAGEVNGVLFPYNRTLEIELRNEANGFTQSCAFNDPILDNVTDRWWPCSYAKSPHTFPQRAIETYVQFNRDTGRLKVNQTWYCNDTQQAAPYMITAHGSLPESVSALVCGVSNSTAFQVICQTLIAPIYCDVLFSAQWCSLGGDRDGRGRPLGIRASQTAVQRLPDNALTDPDPVPGQWSCTAASVARGPVVWRLQTRDYLALTAWFGHWKSDQMYTKLRFDLNSSVFWGRPGGGVLRDVGIQQTWGSDASRLTPWLRGFDPTHTFRSRNQFEGRYDAGLGADFYNPLDWSVRFDLSTGYMELNNSWYCDDKNPSMPIVFDGSWNGYIPLNCSYKFGHDRRDFEDGIVCLPVGGDPVVTPAVTHRTVATTIPDPK</sequence>
<dbReference type="RefSeq" id="XP_070918790.1">
    <property type="nucleotide sequence ID" value="XM_071062689.1"/>
</dbReference>